<evidence type="ECO:0000313" key="2">
    <source>
        <dbReference type="EnsemblMetazoa" id="ACOM023129-PA.1"/>
    </source>
</evidence>
<sequence>MVEKAEGFLYRKPVYQYFQYLDTTAAPGSRFMGHNSSSLAKNRKIVRHRLHAELMELADGGVQMATLPPILVQVERLQVREGMVHLAHAQIAQPIAGDVQLLQHAEPPLARVQHAQQVVVQQQGRQARQMQRPVGRDRLESVSL</sequence>
<reference evidence="2" key="1">
    <citation type="submission" date="2022-08" db="UniProtKB">
        <authorList>
            <consortium name="EnsemblMetazoa"/>
        </authorList>
    </citation>
    <scope>IDENTIFICATION</scope>
</reference>
<dbReference type="EnsemblMetazoa" id="ACOM023129-RA">
    <property type="protein sequence ID" value="ACOM023129-PA.1"/>
    <property type="gene ID" value="ACOM023129"/>
</dbReference>
<proteinExistence type="predicted"/>
<organism evidence="2">
    <name type="scientific">Anopheles coluzzii</name>
    <name type="common">African malaria mosquito</name>
    <dbReference type="NCBI Taxonomy" id="1518534"/>
    <lineage>
        <taxon>Eukaryota</taxon>
        <taxon>Metazoa</taxon>
        <taxon>Ecdysozoa</taxon>
        <taxon>Arthropoda</taxon>
        <taxon>Hexapoda</taxon>
        <taxon>Insecta</taxon>
        <taxon>Pterygota</taxon>
        <taxon>Neoptera</taxon>
        <taxon>Endopterygota</taxon>
        <taxon>Diptera</taxon>
        <taxon>Nematocera</taxon>
        <taxon>Culicoidea</taxon>
        <taxon>Culicidae</taxon>
        <taxon>Anophelinae</taxon>
        <taxon>Anopheles</taxon>
    </lineage>
</organism>
<dbReference type="Proteomes" id="UP000075882">
    <property type="component" value="Unassembled WGS sequence"/>
</dbReference>
<protein>
    <submittedName>
        <fullName evidence="2">Uncharacterized protein</fullName>
    </submittedName>
</protein>
<feature type="compositionally biased region" description="Basic and acidic residues" evidence="1">
    <location>
        <begin position="134"/>
        <end position="144"/>
    </location>
</feature>
<feature type="region of interest" description="Disordered" evidence="1">
    <location>
        <begin position="125"/>
        <end position="144"/>
    </location>
</feature>
<accession>A0A8W7NZC1</accession>
<name>A0A8W7NZC1_ANOCL</name>
<dbReference type="AlphaFoldDB" id="A0A8W7NZC1"/>
<evidence type="ECO:0000256" key="1">
    <source>
        <dbReference type="SAM" id="MobiDB-lite"/>
    </source>
</evidence>